<dbReference type="PANTHER" id="PTHR12534">
    <property type="entry name" value="30S RIBOSOMAL PROTEIN S2 PROKARYOTIC AND ORGANELLAR"/>
    <property type="match status" value="1"/>
</dbReference>
<comment type="caution">
    <text evidence="7">The sequence shown here is derived from an EMBL/GenBank/DDBJ whole genome shotgun (WGS) entry which is preliminary data.</text>
</comment>
<comment type="similarity">
    <text evidence="1 5">Belongs to the universal ribosomal protein uS2 family.</text>
</comment>
<dbReference type="Gene3D" id="1.10.287.610">
    <property type="entry name" value="Helix hairpin bin"/>
    <property type="match status" value="1"/>
</dbReference>
<dbReference type="PROSITE" id="PS00962">
    <property type="entry name" value="RIBOSOMAL_S2_1"/>
    <property type="match status" value="1"/>
</dbReference>
<accession>A0ABY2NSC7</accession>
<dbReference type="CDD" id="cd01425">
    <property type="entry name" value="RPS2"/>
    <property type="match status" value="1"/>
</dbReference>
<name>A0ABY2NSC7_9LEPT</name>
<dbReference type="InterPro" id="IPR001865">
    <property type="entry name" value="Ribosomal_uS2"/>
</dbReference>
<evidence type="ECO:0000313" key="7">
    <source>
        <dbReference type="EMBL" id="TGM60486.1"/>
    </source>
</evidence>
<proteinExistence type="inferred from homology"/>
<dbReference type="NCBIfam" id="TIGR01011">
    <property type="entry name" value="rpsB_bact"/>
    <property type="match status" value="1"/>
</dbReference>
<evidence type="ECO:0000256" key="1">
    <source>
        <dbReference type="ARBA" id="ARBA00006242"/>
    </source>
</evidence>
<evidence type="ECO:0000256" key="5">
    <source>
        <dbReference type="HAMAP-Rule" id="MF_00291"/>
    </source>
</evidence>
<dbReference type="HAMAP" id="MF_00291_B">
    <property type="entry name" value="Ribosomal_uS2_B"/>
    <property type="match status" value="1"/>
</dbReference>
<dbReference type="Gene3D" id="3.40.50.10490">
    <property type="entry name" value="Glucose-6-phosphate isomerase like protein, domain 1"/>
    <property type="match status" value="1"/>
</dbReference>
<feature type="coiled-coil region" evidence="6">
    <location>
        <begin position="117"/>
        <end position="149"/>
    </location>
</feature>
<sequence length="314" mass="34668">MSVISMKSLLEAGVHFGHQTRRWNPKMSPYVYTARNGIHIIDLQKTVQKTKEAYDALKKLTGQGKKVLFVGTKKQARGAIERAAQACSMYYVSNRWLGGLLTNWNTVKKSIARLKRLEQMEENNSFEQEARTKKEALSLKRELEKLRQTLGGIKDMAVVPEILFVIDPKKEEIAVSEAKKLGLKVFAVIDTNCDPEPIDYPIPGNDDAIRAISLFLDTMANAVLEGTGGEVIQTNFAEDMDAEQLALEYQGEYDESGKFIMDDELPPVAKDIPLDPEAAKKAAEEAAAAGITTPAVEAPVAAAEEVKPTTEVKE</sequence>
<dbReference type="InterPro" id="IPR018130">
    <property type="entry name" value="Ribosomal_uS2_CS"/>
</dbReference>
<evidence type="ECO:0000256" key="3">
    <source>
        <dbReference type="ARBA" id="ARBA00023274"/>
    </source>
</evidence>
<keyword evidence="3 5" id="KW-0687">Ribonucleoprotein</keyword>
<reference evidence="8" key="1">
    <citation type="journal article" date="2019" name="PLoS Negl. Trop. Dis.">
        <title>Revisiting the worldwide diversity of Leptospira species in the environment.</title>
        <authorList>
            <person name="Vincent A.T."/>
            <person name="Schiettekatte O."/>
            <person name="Bourhy P."/>
            <person name="Veyrier F.J."/>
            <person name="Picardeau M."/>
        </authorList>
    </citation>
    <scope>NUCLEOTIDE SEQUENCE [LARGE SCALE GENOMIC DNA]</scope>
    <source>
        <strain evidence="8">201601955</strain>
    </source>
</reference>
<dbReference type="EMBL" id="RQHF01000009">
    <property type="protein sequence ID" value="TGM60486.1"/>
    <property type="molecule type" value="Genomic_DNA"/>
</dbReference>
<dbReference type="Proteomes" id="UP000298112">
    <property type="component" value="Unassembled WGS sequence"/>
</dbReference>
<dbReference type="GO" id="GO:0005840">
    <property type="term" value="C:ribosome"/>
    <property type="evidence" value="ECO:0007669"/>
    <property type="project" value="UniProtKB-KW"/>
</dbReference>
<gene>
    <name evidence="5 7" type="primary">rpsB</name>
    <name evidence="7" type="ORF">EHQ95_03800</name>
</gene>
<dbReference type="InterPro" id="IPR005706">
    <property type="entry name" value="Ribosomal_uS2_bac/mit/plastid"/>
</dbReference>
<dbReference type="InterPro" id="IPR023591">
    <property type="entry name" value="Ribosomal_uS2_flav_dom_sf"/>
</dbReference>
<keyword evidence="8" id="KW-1185">Reference proteome</keyword>
<dbReference type="Pfam" id="PF00318">
    <property type="entry name" value="Ribosomal_S2"/>
    <property type="match status" value="1"/>
</dbReference>
<protein>
    <recommendedName>
        <fullName evidence="4 5">Small ribosomal subunit protein uS2</fullName>
    </recommendedName>
</protein>
<evidence type="ECO:0000256" key="4">
    <source>
        <dbReference type="ARBA" id="ARBA00035256"/>
    </source>
</evidence>
<keyword evidence="6" id="KW-0175">Coiled coil</keyword>
<keyword evidence="2 5" id="KW-0689">Ribosomal protein</keyword>
<dbReference type="RefSeq" id="WP_039926114.1">
    <property type="nucleotide sequence ID" value="NZ_RQHF01000009.1"/>
</dbReference>
<evidence type="ECO:0000256" key="6">
    <source>
        <dbReference type="SAM" id="Coils"/>
    </source>
</evidence>
<dbReference type="PRINTS" id="PR00395">
    <property type="entry name" value="RIBOSOMALS2"/>
</dbReference>
<evidence type="ECO:0000256" key="2">
    <source>
        <dbReference type="ARBA" id="ARBA00022980"/>
    </source>
</evidence>
<organism evidence="7 8">
    <name type="scientific">Leptospira vanthielii</name>
    <dbReference type="NCBI Taxonomy" id="293085"/>
    <lineage>
        <taxon>Bacteria</taxon>
        <taxon>Pseudomonadati</taxon>
        <taxon>Spirochaetota</taxon>
        <taxon>Spirochaetia</taxon>
        <taxon>Leptospirales</taxon>
        <taxon>Leptospiraceae</taxon>
        <taxon>Leptospira</taxon>
    </lineage>
</organism>
<evidence type="ECO:0000313" key="8">
    <source>
        <dbReference type="Proteomes" id="UP000298112"/>
    </source>
</evidence>
<dbReference type="PANTHER" id="PTHR12534:SF0">
    <property type="entry name" value="SMALL RIBOSOMAL SUBUNIT PROTEIN US2M"/>
    <property type="match status" value="1"/>
</dbReference>
<dbReference type="SUPFAM" id="SSF52313">
    <property type="entry name" value="Ribosomal protein S2"/>
    <property type="match status" value="1"/>
</dbReference>